<evidence type="ECO:0000313" key="2">
    <source>
        <dbReference type="Proteomes" id="UP000676336"/>
    </source>
</evidence>
<dbReference type="Proteomes" id="UP000676336">
    <property type="component" value="Unassembled WGS sequence"/>
</dbReference>
<dbReference type="EMBL" id="CAJOBI010343397">
    <property type="protein sequence ID" value="CAF5215851.1"/>
    <property type="molecule type" value="Genomic_DNA"/>
</dbReference>
<comment type="caution">
    <text evidence="1">The sequence shown here is derived from an EMBL/GenBank/DDBJ whole genome shotgun (WGS) entry which is preliminary data.</text>
</comment>
<reference evidence="1" key="1">
    <citation type="submission" date="2021-02" db="EMBL/GenBank/DDBJ databases">
        <authorList>
            <person name="Nowell W R."/>
        </authorList>
    </citation>
    <scope>NUCLEOTIDE SEQUENCE</scope>
</reference>
<name>A0A8S3J8W2_9BILA</name>
<accession>A0A8S3J8W2</accession>
<evidence type="ECO:0000313" key="1">
    <source>
        <dbReference type="EMBL" id="CAF5215851.1"/>
    </source>
</evidence>
<organism evidence="1 2">
    <name type="scientific">Rotaria magnacalcarata</name>
    <dbReference type="NCBI Taxonomy" id="392030"/>
    <lineage>
        <taxon>Eukaryota</taxon>
        <taxon>Metazoa</taxon>
        <taxon>Spiralia</taxon>
        <taxon>Gnathifera</taxon>
        <taxon>Rotifera</taxon>
        <taxon>Eurotatoria</taxon>
        <taxon>Bdelloidea</taxon>
        <taxon>Philodinida</taxon>
        <taxon>Philodinidae</taxon>
        <taxon>Rotaria</taxon>
    </lineage>
</organism>
<sequence>EEQEQQPQEPNKCVQLSKVDVQQLISDSIDPSSISIYGQILTDQDMVIVADTLRNNHVRKH</sequence>
<protein>
    <submittedName>
        <fullName evidence="1">Uncharacterized protein</fullName>
    </submittedName>
</protein>
<dbReference type="AlphaFoldDB" id="A0A8S3J8W2"/>
<gene>
    <name evidence="1" type="ORF">SMN809_LOCUS79762</name>
</gene>
<proteinExistence type="predicted"/>
<feature type="non-terminal residue" evidence="1">
    <location>
        <position position="1"/>
    </location>
</feature>